<dbReference type="PANTHER" id="PTHR45996:SF2">
    <property type="entry name" value="CYCLIC AMP-RESPONSIVE ELEMENT-BINDING PROTEIN 3-LIKE PROTEIN 4"/>
    <property type="match status" value="1"/>
</dbReference>
<evidence type="ECO:0000256" key="13">
    <source>
        <dbReference type="ARBA" id="ARBA00023163"/>
    </source>
</evidence>
<dbReference type="InterPro" id="IPR046347">
    <property type="entry name" value="bZIP_sf"/>
</dbReference>
<feature type="compositionally biased region" description="Polar residues" evidence="18">
    <location>
        <begin position="152"/>
        <end position="163"/>
    </location>
</feature>
<evidence type="ECO:0000259" key="19">
    <source>
        <dbReference type="PROSITE" id="PS50217"/>
    </source>
</evidence>
<evidence type="ECO:0000256" key="16">
    <source>
        <dbReference type="ARBA" id="ARBA00057520"/>
    </source>
</evidence>
<evidence type="ECO:0000256" key="4">
    <source>
        <dbReference type="ARBA" id="ARBA00013878"/>
    </source>
</evidence>
<evidence type="ECO:0000256" key="5">
    <source>
        <dbReference type="ARBA" id="ARBA00022692"/>
    </source>
</evidence>
<keyword evidence="17" id="KW-0175">Coiled coil</keyword>
<feature type="domain" description="BZIP" evidence="19">
    <location>
        <begin position="295"/>
        <end position="358"/>
    </location>
</feature>
<feature type="region of interest" description="Disordered" evidence="18">
    <location>
        <begin position="28"/>
        <end position="66"/>
    </location>
</feature>
<evidence type="ECO:0000256" key="11">
    <source>
        <dbReference type="ARBA" id="ARBA00023136"/>
    </source>
</evidence>
<keyword evidence="9" id="KW-0805">Transcription regulation</keyword>
<comment type="function">
    <text evidence="16">Transcriptional activator. Binds the cAMP response element (CRE). Activates transcription through box-B element and CRE. Seems to function synergistically with atf6. Regulates FGF21 transcription.</text>
</comment>
<evidence type="ECO:0000256" key="7">
    <source>
        <dbReference type="ARBA" id="ARBA00022968"/>
    </source>
</evidence>
<keyword evidence="11" id="KW-0472">Membrane</keyword>
<evidence type="ECO:0000256" key="1">
    <source>
        <dbReference type="ARBA" id="ARBA00004648"/>
    </source>
</evidence>
<evidence type="ECO:0000313" key="20">
    <source>
        <dbReference type="EMBL" id="PWA28655.1"/>
    </source>
</evidence>
<feature type="coiled-coil region" evidence="17">
    <location>
        <begin position="320"/>
        <end position="361"/>
    </location>
</feature>
<dbReference type="PANTHER" id="PTHR45996">
    <property type="entry name" value="AGAP001464-PB"/>
    <property type="match status" value="1"/>
</dbReference>
<dbReference type="SMART" id="SM00338">
    <property type="entry name" value="BRLZ"/>
    <property type="match status" value="1"/>
</dbReference>
<dbReference type="GO" id="GO:0000981">
    <property type="term" value="F:DNA-binding transcription factor activity, RNA polymerase II-specific"/>
    <property type="evidence" value="ECO:0007669"/>
    <property type="project" value="TreeGrafter"/>
</dbReference>
<feature type="region of interest" description="Disordered" evidence="18">
    <location>
        <begin position="416"/>
        <end position="496"/>
    </location>
</feature>
<evidence type="ECO:0000256" key="18">
    <source>
        <dbReference type="SAM" id="MobiDB-lite"/>
    </source>
</evidence>
<dbReference type="FunFam" id="1.20.5.170:FF:000042">
    <property type="entry name" value="Cyclic AMP-responsive element-binding protein 3-like protein 3"/>
    <property type="match status" value="1"/>
</dbReference>
<dbReference type="GO" id="GO:0000978">
    <property type="term" value="F:RNA polymerase II cis-regulatory region sequence-specific DNA binding"/>
    <property type="evidence" value="ECO:0007669"/>
    <property type="project" value="TreeGrafter"/>
</dbReference>
<feature type="compositionally biased region" description="Low complexity" evidence="18">
    <location>
        <begin position="235"/>
        <end position="250"/>
    </location>
</feature>
<dbReference type="CDD" id="cd14689">
    <property type="entry name" value="bZIP_CREB3"/>
    <property type="match status" value="1"/>
</dbReference>
<feature type="compositionally biased region" description="Basic and acidic residues" evidence="18">
    <location>
        <begin position="486"/>
        <end position="496"/>
    </location>
</feature>
<evidence type="ECO:0000256" key="15">
    <source>
        <dbReference type="ARBA" id="ARBA00023242"/>
    </source>
</evidence>
<proteinExistence type="inferred from homology"/>
<keyword evidence="13" id="KW-0804">Transcription</keyword>
<dbReference type="GO" id="GO:0005789">
    <property type="term" value="C:endoplasmic reticulum membrane"/>
    <property type="evidence" value="ECO:0007669"/>
    <property type="project" value="UniProtKB-SubCell"/>
</dbReference>
<dbReference type="InterPro" id="IPR051381">
    <property type="entry name" value="CREB_ATF_subfamily"/>
</dbReference>
<evidence type="ECO:0000256" key="10">
    <source>
        <dbReference type="ARBA" id="ARBA00023125"/>
    </source>
</evidence>
<comment type="subcellular location">
    <subcellularLocation>
        <location evidence="1">Endoplasmic reticulum membrane</location>
        <topology evidence="1">Single-pass type II membrane protein</topology>
    </subcellularLocation>
</comment>
<dbReference type="PROSITE" id="PS50217">
    <property type="entry name" value="BZIP"/>
    <property type="match status" value="1"/>
</dbReference>
<keyword evidence="15" id="KW-0539">Nucleus</keyword>
<dbReference type="EMBL" id="NHOQ01000756">
    <property type="protein sequence ID" value="PWA28655.1"/>
    <property type="molecule type" value="Genomic_DNA"/>
</dbReference>
<organism evidence="20 21">
    <name type="scientific">Gambusia affinis</name>
    <name type="common">Western mosquitofish</name>
    <name type="synonym">Heterandria affinis</name>
    <dbReference type="NCBI Taxonomy" id="33528"/>
    <lineage>
        <taxon>Eukaryota</taxon>
        <taxon>Metazoa</taxon>
        <taxon>Chordata</taxon>
        <taxon>Craniata</taxon>
        <taxon>Vertebrata</taxon>
        <taxon>Euteleostomi</taxon>
        <taxon>Actinopterygii</taxon>
        <taxon>Neopterygii</taxon>
        <taxon>Teleostei</taxon>
        <taxon>Neoteleostei</taxon>
        <taxon>Acanthomorphata</taxon>
        <taxon>Ovalentaria</taxon>
        <taxon>Atherinomorphae</taxon>
        <taxon>Cyprinodontiformes</taxon>
        <taxon>Poeciliidae</taxon>
        <taxon>Poeciliinae</taxon>
        <taxon>Gambusia</taxon>
    </lineage>
</organism>
<keyword evidence="12" id="KW-0010">Activator</keyword>
<comment type="similarity">
    <text evidence="2">Belongs to the bZIP family. ATF subfamily.</text>
</comment>
<reference evidence="20 21" key="1">
    <citation type="journal article" date="2018" name="G3 (Bethesda)">
        <title>A High-Quality Reference Genome for the Invasive Mosquitofish Gambusia affinis Using a Chicago Library.</title>
        <authorList>
            <person name="Hoffberg S.L."/>
            <person name="Troendle N.J."/>
            <person name="Glenn T.C."/>
            <person name="Mahmud O."/>
            <person name="Louha S."/>
            <person name="Chalopin D."/>
            <person name="Bennetzen J.L."/>
            <person name="Mauricio R."/>
        </authorList>
    </citation>
    <scope>NUCLEOTIDE SEQUENCE [LARGE SCALE GENOMIC DNA]</scope>
    <source>
        <strain evidence="20">NE01/NJP1002.9</strain>
        <tissue evidence="20">Muscle</tissue>
    </source>
</reference>
<evidence type="ECO:0000256" key="3">
    <source>
        <dbReference type="ARBA" id="ARBA00011195"/>
    </source>
</evidence>
<dbReference type="GO" id="GO:0005634">
    <property type="term" value="C:nucleus"/>
    <property type="evidence" value="ECO:0007669"/>
    <property type="project" value="TreeGrafter"/>
</dbReference>
<dbReference type="AlphaFoldDB" id="A0A315W1K6"/>
<keyword evidence="7" id="KW-0735">Signal-anchor</keyword>
<comment type="subunit">
    <text evidence="3">Binds DNA as a dimer.</text>
</comment>
<evidence type="ECO:0000256" key="6">
    <source>
        <dbReference type="ARBA" id="ARBA00022824"/>
    </source>
</evidence>
<evidence type="ECO:0000256" key="8">
    <source>
        <dbReference type="ARBA" id="ARBA00022989"/>
    </source>
</evidence>
<dbReference type="Gene3D" id="1.20.5.170">
    <property type="match status" value="1"/>
</dbReference>
<keyword evidence="14" id="KW-0325">Glycoprotein</keyword>
<evidence type="ECO:0000313" key="21">
    <source>
        <dbReference type="Proteomes" id="UP000250572"/>
    </source>
</evidence>
<sequence>QQRLGSEPVHPVPEVGRECLSWRAGLAGCPGPMSPLEQPGPTRNNRAKPEPQLQTASFPLEDQQNRTRQGKQTRFWFLFWVLWLMDTESGAVLPETGPATHWPRSIGFSGPREPLEDWVVDPGCVTLDDSESEDVLQAVDPNEVFGTGTGPADTSSDSDSGISEENPVAMVTAVTTATSQPAPAALYQVVYDISSVGGAKPEAGQENIISIELDEWSSQLLFSDSCIVSDLHTASSSSSSSSQSDGGRSSAPLSGRDQVLLFPDLRLTEEEQKLLTEEGVSLPSNLPLTKAEERILKKVRRKIRNKQSAQDSRKRRKEYIHGLESRAAACSAQNQELQRTVEQLEKHNVSLLAQLQQLRSLIKQTASKGAQTSTCLLILLVSLSLIVLPSFSPFSRRPSADDDYRTAAVVSRNILTDPNFSNPADDGAGSAARSDSSVPPELSQSGPAGGAAALPEPVAIQESLAGADSSQSQNGTAAVAGQTGREQGKPGHADEM</sequence>
<keyword evidence="10" id="KW-0238">DNA-binding</keyword>
<keyword evidence="8" id="KW-1133">Transmembrane helix</keyword>
<dbReference type="Pfam" id="PF00170">
    <property type="entry name" value="bZIP_1"/>
    <property type="match status" value="1"/>
</dbReference>
<evidence type="ECO:0000256" key="2">
    <source>
        <dbReference type="ARBA" id="ARBA00009050"/>
    </source>
</evidence>
<evidence type="ECO:0000256" key="17">
    <source>
        <dbReference type="SAM" id="Coils"/>
    </source>
</evidence>
<comment type="caution">
    <text evidence="20">The sequence shown here is derived from an EMBL/GenBank/DDBJ whole genome shotgun (WGS) entry which is preliminary data.</text>
</comment>
<dbReference type="Proteomes" id="UP000250572">
    <property type="component" value="Unassembled WGS sequence"/>
</dbReference>
<feature type="compositionally biased region" description="Low complexity" evidence="18">
    <location>
        <begin position="450"/>
        <end position="459"/>
    </location>
</feature>
<feature type="non-terminal residue" evidence="20">
    <location>
        <position position="1"/>
    </location>
</feature>
<accession>A0A315W1K6</accession>
<feature type="compositionally biased region" description="Low complexity" evidence="18">
    <location>
        <begin position="424"/>
        <end position="437"/>
    </location>
</feature>
<evidence type="ECO:0000256" key="9">
    <source>
        <dbReference type="ARBA" id="ARBA00023015"/>
    </source>
</evidence>
<dbReference type="SUPFAM" id="SSF57959">
    <property type="entry name" value="Leucine zipper domain"/>
    <property type="match status" value="1"/>
</dbReference>
<gene>
    <name evidence="20" type="ORF">CCH79_00019834</name>
</gene>
<feature type="region of interest" description="Disordered" evidence="18">
    <location>
        <begin position="233"/>
        <end position="255"/>
    </location>
</feature>
<feature type="non-terminal residue" evidence="20">
    <location>
        <position position="496"/>
    </location>
</feature>
<protein>
    <recommendedName>
        <fullName evidence="4">Cyclic AMP-responsive element-binding protein 3-like protein 4</fullName>
    </recommendedName>
</protein>
<keyword evidence="21" id="KW-1185">Reference proteome</keyword>
<name>A0A315W1K6_GAMAF</name>
<dbReference type="STRING" id="33528.ENSGAFP00000015379"/>
<evidence type="ECO:0000256" key="12">
    <source>
        <dbReference type="ARBA" id="ARBA00023159"/>
    </source>
</evidence>
<dbReference type="InterPro" id="IPR004827">
    <property type="entry name" value="bZIP"/>
</dbReference>
<evidence type="ECO:0000256" key="14">
    <source>
        <dbReference type="ARBA" id="ARBA00023180"/>
    </source>
</evidence>
<feature type="region of interest" description="Disordered" evidence="18">
    <location>
        <begin position="142"/>
        <end position="163"/>
    </location>
</feature>
<keyword evidence="6" id="KW-0256">Endoplasmic reticulum</keyword>
<keyword evidence="5" id="KW-0812">Transmembrane</keyword>